<sequence>MSIKVELFSSPYCTKCKQAKKTLRDLVEEIGGEKIQYREVNIVEELDYAVKLGILCAPSIVINKELVFSTLPNIKKLRAELMARLKK</sequence>
<protein>
    <recommendedName>
        <fullName evidence="1">Thioredoxin-like fold domain-containing protein</fullName>
    </recommendedName>
</protein>
<gene>
    <name evidence="2" type="ORF">MNBD_GAMMA08-418</name>
</gene>
<organism evidence="2">
    <name type="scientific">hydrothermal vent metagenome</name>
    <dbReference type="NCBI Taxonomy" id="652676"/>
    <lineage>
        <taxon>unclassified sequences</taxon>
        <taxon>metagenomes</taxon>
        <taxon>ecological metagenomes</taxon>
    </lineage>
</organism>
<dbReference type="AlphaFoldDB" id="A0A3B0XIZ4"/>
<dbReference type="PROSITE" id="PS51354">
    <property type="entry name" value="GLUTAREDOXIN_2"/>
    <property type="match status" value="1"/>
</dbReference>
<dbReference type="EMBL" id="UOFH01000236">
    <property type="protein sequence ID" value="VAW63077.1"/>
    <property type="molecule type" value="Genomic_DNA"/>
</dbReference>
<dbReference type="SUPFAM" id="SSF52833">
    <property type="entry name" value="Thioredoxin-like"/>
    <property type="match status" value="1"/>
</dbReference>
<dbReference type="Pfam" id="PF13192">
    <property type="entry name" value="Thioredoxin_3"/>
    <property type="match status" value="1"/>
</dbReference>
<dbReference type="Gene3D" id="3.40.30.10">
    <property type="entry name" value="Glutaredoxin"/>
    <property type="match status" value="1"/>
</dbReference>
<reference evidence="2" key="1">
    <citation type="submission" date="2018-06" db="EMBL/GenBank/DDBJ databases">
        <authorList>
            <person name="Zhirakovskaya E."/>
        </authorList>
    </citation>
    <scope>NUCLEOTIDE SEQUENCE</scope>
</reference>
<dbReference type="InterPro" id="IPR036249">
    <property type="entry name" value="Thioredoxin-like_sf"/>
</dbReference>
<evidence type="ECO:0000313" key="2">
    <source>
        <dbReference type="EMBL" id="VAW63077.1"/>
    </source>
</evidence>
<accession>A0A3B0XIZ4</accession>
<feature type="domain" description="Thioredoxin-like fold" evidence="1">
    <location>
        <begin position="1"/>
        <end position="72"/>
    </location>
</feature>
<proteinExistence type="predicted"/>
<evidence type="ECO:0000259" key="1">
    <source>
        <dbReference type="Pfam" id="PF13192"/>
    </source>
</evidence>
<name>A0A3B0XIZ4_9ZZZZ</name>
<dbReference type="InterPro" id="IPR012336">
    <property type="entry name" value="Thioredoxin-like_fold"/>
</dbReference>